<accession>A0A3B0V9N2</accession>
<name>A0A3B0V9N2_9ZZZZ</name>
<protein>
    <submittedName>
        <fullName evidence="1">Probable Co/Zn/Cd efflux system membrane fusion protein</fullName>
    </submittedName>
</protein>
<dbReference type="AlphaFoldDB" id="A0A3B0V9N2"/>
<gene>
    <name evidence="1" type="ORF">MNBD_DELTA04-1661</name>
</gene>
<sequence length="108" mass="11265">MKNKITSVFTMLVLVAGTAGGLVIAGPRFPYLTTPANAAETGKTAGKKKKPLFYRNPMNPAITSPVPAKDEMGMDYVPVYADAASSAGPPGTVRINPVMVQDIGVRTG</sequence>
<dbReference type="EMBL" id="UOEY01000078">
    <property type="protein sequence ID" value="VAW39551.1"/>
    <property type="molecule type" value="Genomic_DNA"/>
</dbReference>
<evidence type="ECO:0000313" key="1">
    <source>
        <dbReference type="EMBL" id="VAW39551.1"/>
    </source>
</evidence>
<reference evidence="1" key="1">
    <citation type="submission" date="2018-06" db="EMBL/GenBank/DDBJ databases">
        <authorList>
            <person name="Zhirakovskaya E."/>
        </authorList>
    </citation>
    <scope>NUCLEOTIDE SEQUENCE</scope>
</reference>
<feature type="non-terminal residue" evidence="1">
    <location>
        <position position="108"/>
    </location>
</feature>
<proteinExistence type="predicted"/>
<organism evidence="1">
    <name type="scientific">hydrothermal vent metagenome</name>
    <dbReference type="NCBI Taxonomy" id="652676"/>
    <lineage>
        <taxon>unclassified sequences</taxon>
        <taxon>metagenomes</taxon>
        <taxon>ecological metagenomes</taxon>
    </lineage>
</organism>